<dbReference type="InterPro" id="IPR018593">
    <property type="entry name" value="tRNA-endonuc_su_Sen15"/>
</dbReference>
<geneLocation type="nucleomorph" evidence="4"/>
<accession>A9BKQ8</accession>
<evidence type="ECO:0000256" key="1">
    <source>
        <dbReference type="ARBA" id="ARBA00006091"/>
    </source>
</evidence>
<dbReference type="InterPro" id="IPR011856">
    <property type="entry name" value="tRNA_endonuc-like_dom_sf"/>
</dbReference>
<evidence type="ECO:0000313" key="4">
    <source>
        <dbReference type="EMBL" id="ABW98063.1"/>
    </source>
</evidence>
<feature type="domain" description="tRNA-splicing endonuclease subunit Sen15" evidence="3">
    <location>
        <begin position="30"/>
        <end position="124"/>
    </location>
</feature>
<reference evidence="4 5" key="1">
    <citation type="journal article" date="2007" name="Proc. Natl. Acad. Sci. U.S.A.">
        <title>Nucleomorph genome of Hemiselmis andersenii reveals complete intron loss and compaction as a driver of protein structure and function.</title>
        <authorList>
            <person name="Lane C.E."/>
            <person name="van den Heuvel K."/>
            <person name="Kozera C."/>
            <person name="Curtis B.A."/>
            <person name="Parsons B.J."/>
            <person name="Bowman S."/>
            <person name="Archibald J.M."/>
        </authorList>
    </citation>
    <scope>NUCLEOTIDE SEQUENCE [LARGE SCALE GENOMIC DNA]</scope>
    <source>
        <strain evidence="4 5">CCMP644</strain>
    </source>
</reference>
<keyword evidence="2" id="KW-0819">tRNA processing</keyword>
<dbReference type="Gene3D" id="3.40.1350.10">
    <property type="match status" value="1"/>
</dbReference>
<organism evidence="4 5">
    <name type="scientific">Hemiselmis andersenii</name>
    <name type="common">Cryptophyte alga</name>
    <dbReference type="NCBI Taxonomy" id="464988"/>
    <lineage>
        <taxon>Eukaryota</taxon>
        <taxon>Cryptophyceae</taxon>
        <taxon>Cryptomonadales</taxon>
        <taxon>Hemiselmidaceae</taxon>
        <taxon>Hemiselmis</taxon>
    </lineage>
</organism>
<comment type="similarity">
    <text evidence="1">Belongs to the SEN15 family.</text>
</comment>
<dbReference type="GO" id="GO:0006388">
    <property type="term" value="P:tRNA splicing, via endonucleolytic cleavage and ligation"/>
    <property type="evidence" value="ECO:0007669"/>
    <property type="project" value="InterPro"/>
</dbReference>
<dbReference type="EMBL" id="CP000882">
    <property type="protein sequence ID" value="ABW98063.1"/>
    <property type="molecule type" value="Genomic_DNA"/>
</dbReference>
<evidence type="ECO:0000313" key="5">
    <source>
        <dbReference type="Proteomes" id="UP000243127"/>
    </source>
</evidence>
<dbReference type="SUPFAM" id="SSF53032">
    <property type="entry name" value="tRNA-intron endonuclease catalytic domain-like"/>
    <property type="match status" value="1"/>
</dbReference>
<dbReference type="AlphaFoldDB" id="A9BKQ8"/>
<evidence type="ECO:0000256" key="2">
    <source>
        <dbReference type="ARBA" id="ARBA00022694"/>
    </source>
</evidence>
<name>A9BKQ8_HEMAN</name>
<keyword evidence="4" id="KW-0542">Nucleomorph</keyword>
<dbReference type="GeneID" id="5739350"/>
<proteinExistence type="inferred from homology"/>
<sequence length="132" mass="15927">MKLLESEFFKNSFIKKTSEKKFSNLSFTLQVYFDLCYFRGWKGVRIFYSRKKQNFFVLAINPKKNQQLEIFFPYKSNFKINFLNLFDLFQFFISKKKLYLRFFNIALVEQDSTITYYRVVSNFSKASGPIGK</sequence>
<evidence type="ECO:0000259" key="3">
    <source>
        <dbReference type="Pfam" id="PF09631"/>
    </source>
</evidence>
<dbReference type="GO" id="GO:0003676">
    <property type="term" value="F:nucleic acid binding"/>
    <property type="evidence" value="ECO:0007669"/>
    <property type="project" value="InterPro"/>
</dbReference>
<dbReference type="InterPro" id="IPR036167">
    <property type="entry name" value="tRNA_intron_Endo_cat-like_sf"/>
</dbReference>
<dbReference type="Pfam" id="PF09631">
    <property type="entry name" value="Sen15"/>
    <property type="match status" value="1"/>
</dbReference>
<gene>
    <name evidence="4" type="ORF">HAN_2g237</name>
</gene>
<dbReference type="GO" id="GO:0005634">
    <property type="term" value="C:nucleus"/>
    <property type="evidence" value="ECO:0007669"/>
    <property type="project" value="UniProtKB-ARBA"/>
</dbReference>
<dbReference type="Proteomes" id="UP000243127">
    <property type="component" value="Nucleomorph 2"/>
</dbReference>
<dbReference type="PANTHER" id="PTHR28582:SF1">
    <property type="entry name" value="TRNA-SPLICING ENDONUCLEASE SUBUNIT SEN15"/>
    <property type="match status" value="1"/>
</dbReference>
<protein>
    <recommendedName>
        <fullName evidence="3">tRNA-splicing endonuclease subunit Sen15 domain-containing protein</fullName>
    </recommendedName>
</protein>
<dbReference type="PANTHER" id="PTHR28582">
    <property type="entry name" value="TRNA-SPLICING ENDONUCLEASE SUBUNIT SEN15"/>
    <property type="match status" value="1"/>
</dbReference>
<dbReference type="RefSeq" id="XP_001712388.1">
    <property type="nucleotide sequence ID" value="XM_001712336.1"/>
</dbReference>